<dbReference type="Pfam" id="PF08982">
    <property type="entry name" value="AtaL"/>
    <property type="match status" value="1"/>
</dbReference>
<sequence>MQFEHIVLVNDPRVDSAPLTVAQLWRGLLRRAEDPMSFMDHLERATVLERGADWLRRELDFGRFTVRDTIHLKHEKALHYETEPNDAHAGGSLTVTIEEPAPGVLCVRFAYRTSLPEVPAQEGGDAEDSYYVPWVKSAYQETDVDAILRIRELAAAGELG</sequence>
<evidence type="ECO:0000313" key="2">
    <source>
        <dbReference type="Proteomes" id="UP000254537"/>
    </source>
</evidence>
<dbReference type="InterPro" id="IPR023393">
    <property type="entry name" value="START-like_dom_sf"/>
</dbReference>
<name>A0A345Y885_9NEIS</name>
<dbReference type="Proteomes" id="UP000254537">
    <property type="component" value="Chromosome"/>
</dbReference>
<accession>A0A345Y885</accession>
<dbReference type="OrthoDB" id="6367327at2"/>
<dbReference type="SUPFAM" id="SSF55961">
    <property type="entry name" value="Bet v1-like"/>
    <property type="match status" value="1"/>
</dbReference>
<reference evidence="1 2" key="1">
    <citation type="submission" date="2018-07" db="EMBL/GenBank/DDBJ databases">
        <title>Crenobacter cavernae sp. nov., isolated from a karst cave.</title>
        <authorList>
            <person name="Zhu H."/>
        </authorList>
    </citation>
    <scope>NUCLEOTIDE SEQUENCE [LARGE SCALE GENOMIC DNA]</scope>
    <source>
        <strain evidence="1 2">K1W11S-77</strain>
    </source>
</reference>
<gene>
    <name evidence="1" type="ORF">DWG20_12150</name>
</gene>
<organism evidence="1 2">
    <name type="scientific">Crenobacter cavernae</name>
    <dbReference type="NCBI Taxonomy" id="2290923"/>
    <lineage>
        <taxon>Bacteria</taxon>
        <taxon>Pseudomonadati</taxon>
        <taxon>Pseudomonadota</taxon>
        <taxon>Betaproteobacteria</taxon>
        <taxon>Neisseriales</taxon>
        <taxon>Neisseriaceae</taxon>
        <taxon>Crenobacter</taxon>
    </lineage>
</organism>
<dbReference type="RefSeq" id="WP_115434067.1">
    <property type="nucleotide sequence ID" value="NZ_CP031337.1"/>
</dbReference>
<proteinExistence type="predicted"/>
<dbReference type="AlphaFoldDB" id="A0A345Y885"/>
<protein>
    <submittedName>
        <fullName evidence="1">DUF1857 family protein</fullName>
    </submittedName>
</protein>
<dbReference type="KEGG" id="ccah:DWG20_12150"/>
<dbReference type="CDD" id="cd08863">
    <property type="entry name" value="SRPBCC_DUF1857"/>
    <property type="match status" value="1"/>
</dbReference>
<dbReference type="Gene3D" id="3.30.530.20">
    <property type="match status" value="1"/>
</dbReference>
<dbReference type="EMBL" id="CP031337">
    <property type="protein sequence ID" value="AXK40137.1"/>
    <property type="molecule type" value="Genomic_DNA"/>
</dbReference>
<evidence type="ECO:0000313" key="1">
    <source>
        <dbReference type="EMBL" id="AXK40137.1"/>
    </source>
</evidence>
<dbReference type="InterPro" id="IPR015075">
    <property type="entry name" value="AtaL"/>
</dbReference>